<name>A0ACC3BC91_9EURO</name>
<organism evidence="1 2">
    <name type="scientific">Aspergillus melleus</name>
    <dbReference type="NCBI Taxonomy" id="138277"/>
    <lineage>
        <taxon>Eukaryota</taxon>
        <taxon>Fungi</taxon>
        <taxon>Dikarya</taxon>
        <taxon>Ascomycota</taxon>
        <taxon>Pezizomycotina</taxon>
        <taxon>Eurotiomycetes</taxon>
        <taxon>Eurotiomycetidae</taxon>
        <taxon>Eurotiales</taxon>
        <taxon>Aspergillaceae</taxon>
        <taxon>Aspergillus</taxon>
        <taxon>Aspergillus subgen. Circumdati</taxon>
    </lineage>
</organism>
<dbReference type="EMBL" id="JAOPJF010000008">
    <property type="protein sequence ID" value="KAK1148346.1"/>
    <property type="molecule type" value="Genomic_DNA"/>
</dbReference>
<evidence type="ECO:0000313" key="2">
    <source>
        <dbReference type="Proteomes" id="UP001177260"/>
    </source>
</evidence>
<evidence type="ECO:0000313" key="1">
    <source>
        <dbReference type="EMBL" id="KAK1148346.1"/>
    </source>
</evidence>
<protein>
    <submittedName>
        <fullName evidence="1">Uncharacterized protein</fullName>
    </submittedName>
</protein>
<keyword evidence="2" id="KW-1185">Reference proteome</keyword>
<reference evidence="1 2" key="1">
    <citation type="journal article" date="2023" name="ACS Omega">
        <title>Identification of the Neoaspergillic Acid Biosynthesis Gene Cluster by Establishing an In Vitro CRISPR-Ribonucleoprotein Genetic System in Aspergillus melleus.</title>
        <authorList>
            <person name="Yuan B."/>
            <person name="Grau M.F."/>
            <person name="Murata R.M."/>
            <person name="Torok T."/>
            <person name="Venkateswaran K."/>
            <person name="Stajich J.E."/>
            <person name="Wang C.C.C."/>
        </authorList>
    </citation>
    <scope>NUCLEOTIDE SEQUENCE [LARGE SCALE GENOMIC DNA]</scope>
    <source>
        <strain evidence="1 2">IMV 1140</strain>
    </source>
</reference>
<proteinExistence type="predicted"/>
<sequence length="101" mass="10940">MRFSGQYVSVLCMLVTSTLAINPDIPHDENYGIGSPHGIDKGNTICLGQCTPNPAELSCKAPVFKKEKGCFVCCLSDDDLDDFDKQIPDDPVGKGFLPFEA</sequence>
<dbReference type="Proteomes" id="UP001177260">
    <property type="component" value="Unassembled WGS sequence"/>
</dbReference>
<comment type="caution">
    <text evidence="1">The sequence shown here is derived from an EMBL/GenBank/DDBJ whole genome shotgun (WGS) entry which is preliminary data.</text>
</comment>
<gene>
    <name evidence="1" type="ORF">N8T08_010156</name>
</gene>
<accession>A0ACC3BC91</accession>